<name>A0ABS3H5G5_9ENTE</name>
<keyword evidence="1" id="KW-0472">Membrane</keyword>
<protein>
    <recommendedName>
        <fullName evidence="4">Integral membrane protein</fullName>
    </recommendedName>
</protein>
<organism evidence="2 3">
    <name type="scientific">Candidatus Enterococcus myersii</name>
    <dbReference type="NCBI Taxonomy" id="2815322"/>
    <lineage>
        <taxon>Bacteria</taxon>
        <taxon>Bacillati</taxon>
        <taxon>Bacillota</taxon>
        <taxon>Bacilli</taxon>
        <taxon>Lactobacillales</taxon>
        <taxon>Enterococcaceae</taxon>
        <taxon>Enterococcus</taxon>
    </lineage>
</organism>
<dbReference type="Proteomes" id="UP000664256">
    <property type="component" value="Unassembled WGS sequence"/>
</dbReference>
<dbReference type="EMBL" id="JAFLVT010000006">
    <property type="protein sequence ID" value="MBO0448702.1"/>
    <property type="molecule type" value="Genomic_DNA"/>
</dbReference>
<gene>
    <name evidence="2" type="ORF">JZO76_04050</name>
</gene>
<sequence>MPIFDSPIIVGAYLFSVCLAVLLIFIERLLTSSATKRKNKIVKETYPDLSKKDLAFRRANLLSYYRIYSASSLNSKIIVALYLVLFLVFGITCVIAFTPSTSGFYFRIGLVLFLMAIITLILPDRRKSQTFWENYLQEHPDNPLMVIIFPTKNDRNILVFAKISAVFRLFCSFFSFYLAYCLFQFNL</sequence>
<feature type="transmembrane region" description="Helical" evidence="1">
    <location>
        <begin position="6"/>
        <end position="30"/>
    </location>
</feature>
<comment type="caution">
    <text evidence="2">The sequence shown here is derived from an EMBL/GenBank/DDBJ whole genome shotgun (WGS) entry which is preliminary data.</text>
</comment>
<dbReference type="RefSeq" id="WP_206902907.1">
    <property type="nucleotide sequence ID" value="NZ_JAFLVT010000006.1"/>
</dbReference>
<feature type="transmembrane region" description="Helical" evidence="1">
    <location>
        <begin position="104"/>
        <end position="122"/>
    </location>
</feature>
<evidence type="ECO:0000256" key="1">
    <source>
        <dbReference type="SAM" id="Phobius"/>
    </source>
</evidence>
<keyword evidence="3" id="KW-1185">Reference proteome</keyword>
<evidence type="ECO:0000313" key="3">
    <source>
        <dbReference type="Proteomes" id="UP000664256"/>
    </source>
</evidence>
<accession>A0ABS3H5G5</accession>
<keyword evidence="1" id="KW-1133">Transmembrane helix</keyword>
<reference evidence="2 3" key="1">
    <citation type="submission" date="2021-03" db="EMBL/GenBank/DDBJ databases">
        <title>Enterococcal diversity collection.</title>
        <authorList>
            <person name="Gilmore M.S."/>
            <person name="Schwartzman J."/>
            <person name="Van Tyne D."/>
            <person name="Martin M."/>
            <person name="Earl A.M."/>
            <person name="Manson A.L."/>
            <person name="Straub T."/>
            <person name="Salamzade R."/>
            <person name="Saavedra J."/>
            <person name="Lebreton F."/>
            <person name="Prichula J."/>
            <person name="Schaufler K."/>
            <person name="Gaca A."/>
            <person name="Sgardioli B."/>
            <person name="Wagenaar J."/>
            <person name="Strong T."/>
        </authorList>
    </citation>
    <scope>NUCLEOTIDE SEQUENCE [LARGE SCALE GENOMIC DNA]</scope>
    <source>
        <strain evidence="2 3">MJM12</strain>
    </source>
</reference>
<evidence type="ECO:0000313" key="2">
    <source>
        <dbReference type="EMBL" id="MBO0448702.1"/>
    </source>
</evidence>
<evidence type="ECO:0008006" key="4">
    <source>
        <dbReference type="Google" id="ProtNLM"/>
    </source>
</evidence>
<feature type="transmembrane region" description="Helical" evidence="1">
    <location>
        <begin position="77"/>
        <end position="98"/>
    </location>
</feature>
<feature type="transmembrane region" description="Helical" evidence="1">
    <location>
        <begin position="165"/>
        <end position="185"/>
    </location>
</feature>
<proteinExistence type="predicted"/>
<keyword evidence="1" id="KW-0812">Transmembrane</keyword>